<dbReference type="EMBL" id="FQZK01000001">
    <property type="protein sequence ID" value="SHI52868.1"/>
    <property type="molecule type" value="Genomic_DNA"/>
</dbReference>
<protein>
    <recommendedName>
        <fullName evidence="4">DUF4190 domain-containing protein</fullName>
    </recommendedName>
</protein>
<evidence type="ECO:0000313" key="2">
    <source>
        <dbReference type="EMBL" id="SHI52868.1"/>
    </source>
</evidence>
<keyword evidence="1" id="KW-1133">Transmembrane helix</keyword>
<reference evidence="2 3" key="1">
    <citation type="submission" date="2016-11" db="EMBL/GenBank/DDBJ databases">
        <authorList>
            <person name="Jaros S."/>
            <person name="Januszkiewicz K."/>
            <person name="Wedrychowicz H."/>
        </authorList>
    </citation>
    <scope>NUCLEOTIDE SEQUENCE [LARGE SCALE GENOMIC DNA]</scope>
    <source>
        <strain evidence="2 3">CGMCC 4.5723</strain>
    </source>
</reference>
<evidence type="ECO:0008006" key="4">
    <source>
        <dbReference type="Google" id="ProtNLM"/>
    </source>
</evidence>
<organism evidence="2 3">
    <name type="scientific">Nocardiopsis flavescens</name>
    <dbReference type="NCBI Taxonomy" id="758803"/>
    <lineage>
        <taxon>Bacteria</taxon>
        <taxon>Bacillati</taxon>
        <taxon>Actinomycetota</taxon>
        <taxon>Actinomycetes</taxon>
        <taxon>Streptosporangiales</taxon>
        <taxon>Nocardiopsidaceae</taxon>
        <taxon>Nocardiopsis</taxon>
    </lineage>
</organism>
<keyword evidence="1" id="KW-0472">Membrane</keyword>
<evidence type="ECO:0000256" key="1">
    <source>
        <dbReference type="SAM" id="Phobius"/>
    </source>
</evidence>
<evidence type="ECO:0000313" key="3">
    <source>
        <dbReference type="Proteomes" id="UP000184452"/>
    </source>
</evidence>
<keyword evidence="1" id="KW-0812">Transmembrane</keyword>
<feature type="transmembrane region" description="Helical" evidence="1">
    <location>
        <begin position="48"/>
        <end position="73"/>
    </location>
</feature>
<dbReference type="RefSeq" id="WP_178378426.1">
    <property type="nucleotide sequence ID" value="NZ_FQZK01000001.1"/>
</dbReference>
<accession>A0A1M6BWK2</accession>
<keyword evidence="3" id="KW-1185">Reference proteome</keyword>
<dbReference type="Proteomes" id="UP000184452">
    <property type="component" value="Unassembled WGS sequence"/>
</dbReference>
<name>A0A1M6BWK2_9ACTN</name>
<sequence>MGSAIGAIIANALALCLCWAFALIGLVLGVVGASLATSNPGAAKTCTLISWILFAVSAVVGVIYIVMYGAWFLTALGSGAY</sequence>
<feature type="transmembrane region" description="Helical" evidence="1">
    <location>
        <begin position="12"/>
        <end position="36"/>
    </location>
</feature>
<gene>
    <name evidence="2" type="ORF">SAMN05421803_101492</name>
</gene>
<dbReference type="AlphaFoldDB" id="A0A1M6BWK2"/>
<proteinExistence type="predicted"/>